<name>A0AAD5UJH7_9FUNG</name>
<accession>A0AAD5UJH7</accession>
<feature type="compositionally biased region" description="Polar residues" evidence="1">
    <location>
        <begin position="170"/>
        <end position="188"/>
    </location>
</feature>
<protein>
    <submittedName>
        <fullName evidence="2">Uncharacterized protein</fullName>
    </submittedName>
</protein>
<evidence type="ECO:0000313" key="3">
    <source>
        <dbReference type="Proteomes" id="UP001210925"/>
    </source>
</evidence>
<feature type="compositionally biased region" description="Basic and acidic residues" evidence="1">
    <location>
        <begin position="155"/>
        <end position="166"/>
    </location>
</feature>
<gene>
    <name evidence="2" type="ORF">HK103_001909</name>
</gene>
<proteinExistence type="predicted"/>
<feature type="region of interest" description="Disordered" evidence="1">
    <location>
        <begin position="108"/>
        <end position="199"/>
    </location>
</feature>
<reference evidence="2" key="1">
    <citation type="submission" date="2020-05" db="EMBL/GenBank/DDBJ databases">
        <title>Phylogenomic resolution of chytrid fungi.</title>
        <authorList>
            <person name="Stajich J.E."/>
            <person name="Amses K."/>
            <person name="Simmons R."/>
            <person name="Seto K."/>
            <person name="Myers J."/>
            <person name="Bonds A."/>
            <person name="Quandt C.A."/>
            <person name="Barry K."/>
            <person name="Liu P."/>
            <person name="Grigoriev I."/>
            <person name="Longcore J.E."/>
            <person name="James T.Y."/>
        </authorList>
    </citation>
    <scope>NUCLEOTIDE SEQUENCE</scope>
    <source>
        <strain evidence="2">PLAUS21</strain>
    </source>
</reference>
<dbReference type="Proteomes" id="UP001210925">
    <property type="component" value="Unassembled WGS sequence"/>
</dbReference>
<evidence type="ECO:0000313" key="2">
    <source>
        <dbReference type="EMBL" id="KAJ3259648.1"/>
    </source>
</evidence>
<feature type="compositionally biased region" description="Basic and acidic residues" evidence="1">
    <location>
        <begin position="122"/>
        <end position="132"/>
    </location>
</feature>
<keyword evidence="3" id="KW-1185">Reference proteome</keyword>
<sequence>MQSAEYLETKKIVKDLLTKDGTLALIKAQLARKVVDCLHDAPKNEIKHTPLDNQIYDITKELLKSYGLQNTLTVFEAEWGKASLSNPNIQIAKLINNQERPLDTKITESTQPKAVEPPQAHAEQKETPKENLGKSLESVAPNSILGINIQGSKAESVEKPKSDVPKDASLAQSQPSAKEQKSLNAADQHQSKEEVKTQE</sequence>
<feature type="compositionally biased region" description="Basic and acidic residues" evidence="1">
    <location>
        <begin position="189"/>
        <end position="199"/>
    </location>
</feature>
<dbReference type="EMBL" id="JADGKB010000016">
    <property type="protein sequence ID" value="KAJ3259648.1"/>
    <property type="molecule type" value="Genomic_DNA"/>
</dbReference>
<organism evidence="2 3">
    <name type="scientific">Boothiomyces macroporosus</name>
    <dbReference type="NCBI Taxonomy" id="261099"/>
    <lineage>
        <taxon>Eukaryota</taxon>
        <taxon>Fungi</taxon>
        <taxon>Fungi incertae sedis</taxon>
        <taxon>Chytridiomycota</taxon>
        <taxon>Chytridiomycota incertae sedis</taxon>
        <taxon>Chytridiomycetes</taxon>
        <taxon>Rhizophydiales</taxon>
        <taxon>Terramycetaceae</taxon>
        <taxon>Boothiomyces</taxon>
    </lineage>
</organism>
<dbReference type="AlphaFoldDB" id="A0AAD5UJH7"/>
<comment type="caution">
    <text evidence="2">The sequence shown here is derived from an EMBL/GenBank/DDBJ whole genome shotgun (WGS) entry which is preliminary data.</text>
</comment>
<evidence type="ECO:0000256" key="1">
    <source>
        <dbReference type="SAM" id="MobiDB-lite"/>
    </source>
</evidence>